<evidence type="ECO:0000313" key="3">
    <source>
        <dbReference type="Proteomes" id="UP001165080"/>
    </source>
</evidence>
<evidence type="ECO:0008006" key="4">
    <source>
        <dbReference type="Google" id="ProtNLM"/>
    </source>
</evidence>
<reference evidence="2 3" key="1">
    <citation type="journal article" date="2023" name="Commun. Biol.">
        <title>Reorganization of the ancestral sex-determining regions during the evolution of trioecy in Pleodorina starrii.</title>
        <authorList>
            <person name="Takahashi K."/>
            <person name="Suzuki S."/>
            <person name="Kawai-Toyooka H."/>
            <person name="Yamamoto K."/>
            <person name="Hamaji T."/>
            <person name="Ootsuki R."/>
            <person name="Yamaguchi H."/>
            <person name="Kawachi M."/>
            <person name="Higashiyama T."/>
            <person name="Nozaki H."/>
        </authorList>
    </citation>
    <scope>NUCLEOTIDE SEQUENCE [LARGE SCALE GENOMIC DNA]</scope>
    <source>
        <strain evidence="2 3">NIES-4479</strain>
    </source>
</reference>
<keyword evidence="3" id="KW-1185">Reference proteome</keyword>
<protein>
    <recommendedName>
        <fullName evidence="4">Abi-like protein</fullName>
    </recommendedName>
</protein>
<sequence length="215" mass="24330">MDACHNDTVKALELYRWNLQLASAFQEVLSITEIVMRNAIDGALRTWNAHPDQQRRVIPHASQPPRANVLPPGPADWILGAASPLNSLMRSPRDTALRQAREARSRRPASHPRKAAPITHDDLLAQFTFGVFTKLLPTTDTTHRNYANRKLLWEQAVHHAFPHYTDDLDGEILADRVGRLHSLRNRVSHMEPLLSVNAVARHTDALKDVHPELTR</sequence>
<comment type="caution">
    <text evidence="2">The sequence shown here is derived from an EMBL/GenBank/DDBJ whole genome shotgun (WGS) entry which is preliminary data.</text>
</comment>
<feature type="compositionally biased region" description="Basic and acidic residues" evidence="1">
    <location>
        <begin position="91"/>
        <end position="105"/>
    </location>
</feature>
<accession>A0A9W6FAR3</accession>
<dbReference type="Proteomes" id="UP001165080">
    <property type="component" value="Unassembled WGS sequence"/>
</dbReference>
<feature type="region of interest" description="Disordered" evidence="1">
    <location>
        <begin position="90"/>
        <end position="117"/>
    </location>
</feature>
<dbReference type="AlphaFoldDB" id="A0A9W6FAR3"/>
<evidence type="ECO:0000256" key="1">
    <source>
        <dbReference type="SAM" id="MobiDB-lite"/>
    </source>
</evidence>
<name>A0A9W6FAR3_9CHLO</name>
<organism evidence="2 3">
    <name type="scientific">Pleodorina starrii</name>
    <dbReference type="NCBI Taxonomy" id="330485"/>
    <lineage>
        <taxon>Eukaryota</taxon>
        <taxon>Viridiplantae</taxon>
        <taxon>Chlorophyta</taxon>
        <taxon>core chlorophytes</taxon>
        <taxon>Chlorophyceae</taxon>
        <taxon>CS clade</taxon>
        <taxon>Chlamydomonadales</taxon>
        <taxon>Volvocaceae</taxon>
        <taxon>Pleodorina</taxon>
    </lineage>
</organism>
<evidence type="ECO:0000313" key="2">
    <source>
        <dbReference type="EMBL" id="GLC62624.1"/>
    </source>
</evidence>
<gene>
    <name evidence="2" type="primary">PLESTB003758</name>
    <name evidence="2" type="ORF">PLESTB_001920500</name>
</gene>
<proteinExistence type="predicted"/>
<dbReference type="EMBL" id="BRXU01000067">
    <property type="protein sequence ID" value="GLC62624.1"/>
    <property type="molecule type" value="Genomic_DNA"/>
</dbReference>